<dbReference type="PANTHER" id="PTHR30203">
    <property type="entry name" value="OUTER MEMBRANE CATION EFFLUX PROTEIN"/>
    <property type="match status" value="1"/>
</dbReference>
<dbReference type="EMBL" id="CP063845">
    <property type="protein sequence ID" value="UFP96768.1"/>
    <property type="molecule type" value="Genomic_DNA"/>
</dbReference>
<dbReference type="PANTHER" id="PTHR30203:SF30">
    <property type="entry name" value="OUTER MEMBRANE PROTEIN-RELATED"/>
    <property type="match status" value="1"/>
</dbReference>
<name>A0ABY3PTF6_9CYAN</name>
<feature type="coiled-coil region" evidence="2">
    <location>
        <begin position="232"/>
        <end position="259"/>
    </location>
</feature>
<comment type="similarity">
    <text evidence="1">Belongs to the outer membrane factor (OMF) (TC 1.B.17) family.</text>
</comment>
<reference evidence="4 5" key="1">
    <citation type="journal article" date="2021" name="Genome Biol. Evol.">
        <title>Complete Genome Sequencing of a Novel Gloeobacter Species from a Waterfall Cave in Mexico.</title>
        <authorList>
            <person name="Saw J.H."/>
            <person name="Cardona T."/>
            <person name="Montejano G."/>
        </authorList>
    </citation>
    <scope>NUCLEOTIDE SEQUENCE [LARGE SCALE GENOMIC DNA]</scope>
    <source>
        <strain evidence="4">MG652769</strain>
    </source>
</reference>
<feature type="chain" id="PRO_5045817666" evidence="3">
    <location>
        <begin position="26"/>
        <end position="475"/>
    </location>
</feature>
<dbReference type="InterPro" id="IPR003423">
    <property type="entry name" value="OMP_efflux"/>
</dbReference>
<evidence type="ECO:0000313" key="4">
    <source>
        <dbReference type="EMBL" id="UFP96768.1"/>
    </source>
</evidence>
<dbReference type="Proteomes" id="UP001054846">
    <property type="component" value="Chromosome"/>
</dbReference>
<evidence type="ECO:0000256" key="2">
    <source>
        <dbReference type="SAM" id="Coils"/>
    </source>
</evidence>
<protein>
    <submittedName>
        <fullName evidence="4">TolC family protein</fullName>
    </submittedName>
</protein>
<accession>A0ABY3PTF6</accession>
<sequence length="475" mass="51178">MQRRSATVLFAMSLYFCGPFFGAQAADTPNTQANALGVEPLTPTLPSLPTRAVELKVETIQPLKLQDAVDIALARSPQLQLALVAVEKAEGSVREQSAGLYPTVQTSLSYSYVQSATSKISAALLATSSLSSALAVVESAPLNGQIEINWTIFSSGLVGSNIRTAAQNLSAARLDYARTRQDLIDSVITAYYDLQNADGNVAIGEASVKSAEASYQDARAQERAGTGTRFASLQAEVQLANARVELLQYQNRRIVAQRNLARQLNFARPTDVTAAEAIEQGESWKLSLEQTIFEAYRNRAELPRYLALEQVAKAQEEAYYASVAPQVSVFLTGQVYDNTIDRVTGAFTGYSAGVQIQWNAFDGGAAAARASQAAADAKSARLNYIDTLNTVRYGVEGAYTDMLTAMLRIDTTSTSVTSAEESLRLARLRFQAGVGTQTDVLTADRDLTQARVNRLTAIIDFNRAVASIKRAVGVL</sequence>
<keyword evidence="2" id="KW-0175">Coiled coil</keyword>
<keyword evidence="5" id="KW-1185">Reference proteome</keyword>
<evidence type="ECO:0000313" key="5">
    <source>
        <dbReference type="Proteomes" id="UP001054846"/>
    </source>
</evidence>
<organism evidence="4 5">
    <name type="scientific">Gloeobacter morelensis MG652769</name>
    <dbReference type="NCBI Taxonomy" id="2781736"/>
    <lineage>
        <taxon>Bacteria</taxon>
        <taxon>Bacillati</taxon>
        <taxon>Cyanobacteriota</taxon>
        <taxon>Cyanophyceae</taxon>
        <taxon>Gloeobacterales</taxon>
        <taxon>Gloeobacteraceae</taxon>
        <taxon>Gloeobacter</taxon>
        <taxon>Gloeobacter morelensis</taxon>
    </lineage>
</organism>
<evidence type="ECO:0000256" key="3">
    <source>
        <dbReference type="SAM" id="SignalP"/>
    </source>
</evidence>
<dbReference type="Pfam" id="PF02321">
    <property type="entry name" value="OEP"/>
    <property type="match status" value="2"/>
</dbReference>
<dbReference type="RefSeq" id="WP_230844102.1">
    <property type="nucleotide sequence ID" value="NZ_CP063845.1"/>
</dbReference>
<feature type="signal peptide" evidence="3">
    <location>
        <begin position="1"/>
        <end position="25"/>
    </location>
</feature>
<proteinExistence type="inferred from homology"/>
<dbReference type="Gene3D" id="1.20.1600.10">
    <property type="entry name" value="Outer membrane efflux proteins (OEP)"/>
    <property type="match status" value="1"/>
</dbReference>
<keyword evidence="3" id="KW-0732">Signal</keyword>
<gene>
    <name evidence="4" type="ORF">ISF26_11390</name>
</gene>
<dbReference type="InterPro" id="IPR010131">
    <property type="entry name" value="MdtP/NodT-like"/>
</dbReference>
<dbReference type="SUPFAM" id="SSF56954">
    <property type="entry name" value="Outer membrane efflux proteins (OEP)"/>
    <property type="match status" value="1"/>
</dbReference>
<evidence type="ECO:0000256" key="1">
    <source>
        <dbReference type="ARBA" id="ARBA00007613"/>
    </source>
</evidence>